<dbReference type="InterPro" id="IPR036915">
    <property type="entry name" value="Cyclin-like_sf"/>
</dbReference>
<dbReference type="CDD" id="cd20520">
    <property type="entry name" value="CYCLIN_CCNE_rpt2"/>
    <property type="match status" value="1"/>
</dbReference>
<dbReference type="GeneID" id="119739241"/>
<dbReference type="CDD" id="cd20519">
    <property type="entry name" value="CYCLIN_CCNE_rpt1"/>
    <property type="match status" value="1"/>
</dbReference>
<keyword evidence="7" id="KW-0131">Cell cycle</keyword>
<feature type="domain" description="Cyclin-like" evidence="10">
    <location>
        <begin position="160"/>
        <end position="245"/>
    </location>
</feature>
<keyword evidence="5 8" id="KW-0195">Cyclin</keyword>
<comment type="similarity">
    <text evidence="2">Belongs to the cyclin family. Cyclin E subfamily.</text>
</comment>
<evidence type="ECO:0000256" key="4">
    <source>
        <dbReference type="ARBA" id="ARBA00022618"/>
    </source>
</evidence>
<dbReference type="GO" id="GO:0005634">
    <property type="term" value="C:nucleus"/>
    <property type="evidence" value="ECO:0007669"/>
    <property type="project" value="UniProtKB-SubCell"/>
</dbReference>
<dbReference type="PANTHER" id="PTHR10177">
    <property type="entry name" value="CYCLINS"/>
    <property type="match status" value="1"/>
</dbReference>
<dbReference type="GO" id="GO:0051301">
    <property type="term" value="P:cell division"/>
    <property type="evidence" value="ECO:0007669"/>
    <property type="project" value="UniProtKB-KW"/>
</dbReference>
<dbReference type="Gene3D" id="1.10.472.10">
    <property type="entry name" value="Cyclin-like"/>
    <property type="match status" value="2"/>
</dbReference>
<dbReference type="AlphaFoldDB" id="A0A914B3E4"/>
<dbReference type="InterPro" id="IPR039361">
    <property type="entry name" value="Cyclin"/>
</dbReference>
<dbReference type="FunFam" id="1.10.472.10:FF:000024">
    <property type="entry name" value="G1/S-specific cyclin-E1"/>
    <property type="match status" value="1"/>
</dbReference>
<dbReference type="CTD" id="898"/>
<evidence type="ECO:0000259" key="11">
    <source>
        <dbReference type="SMART" id="SM01332"/>
    </source>
</evidence>
<dbReference type="OMA" id="KMEMTRK"/>
<keyword evidence="4" id="KW-0132">Cell division</keyword>
<dbReference type="RefSeq" id="XP_038070026.1">
    <property type="nucleotide sequence ID" value="XM_038214098.1"/>
</dbReference>
<evidence type="ECO:0000256" key="5">
    <source>
        <dbReference type="ARBA" id="ARBA00023127"/>
    </source>
</evidence>
<dbReference type="SMART" id="SM00385">
    <property type="entry name" value="CYCLIN"/>
    <property type="match status" value="1"/>
</dbReference>
<evidence type="ECO:0000256" key="8">
    <source>
        <dbReference type="RuleBase" id="RU000383"/>
    </source>
</evidence>
<dbReference type="Proteomes" id="UP000887568">
    <property type="component" value="Unplaced"/>
</dbReference>
<dbReference type="InterPro" id="IPR013763">
    <property type="entry name" value="Cyclin-like_dom"/>
</dbReference>
<evidence type="ECO:0000259" key="10">
    <source>
        <dbReference type="SMART" id="SM00385"/>
    </source>
</evidence>
<evidence type="ECO:0000256" key="3">
    <source>
        <dbReference type="ARBA" id="ARBA00022553"/>
    </source>
</evidence>
<comment type="subcellular location">
    <subcellularLocation>
        <location evidence="1">Nucleus</location>
    </subcellularLocation>
</comment>
<feature type="region of interest" description="Disordered" evidence="9">
    <location>
        <begin position="1"/>
        <end position="23"/>
    </location>
</feature>
<proteinExistence type="inferred from homology"/>
<dbReference type="InterPro" id="IPR004367">
    <property type="entry name" value="Cyclin_C-dom"/>
</dbReference>
<dbReference type="SUPFAM" id="SSF47954">
    <property type="entry name" value="Cyclin-like"/>
    <property type="match status" value="2"/>
</dbReference>
<keyword evidence="6" id="KW-0539">Nucleus</keyword>
<name>A0A914B3E4_PATMI</name>
<accession>A0A914B3E4</accession>
<protein>
    <recommendedName>
        <fullName evidence="14">Cyclin E</fullName>
    </recommendedName>
</protein>
<sequence length="425" mass="48946">MSRRRSQRLQTRQECLPPGQDSEEEFTICTRKRKIREDDSDEELHSAEIQRRRQQFQIQNCWVPISESSAIETSSLIPTPHQEPTTPSEQLLESGSKFRFRNLFPTPLADRRSPLPILNWADSAEVWRVMLEKENNYVHNTRVLDRHPSLEPRMRTILLDWLIEVCEVYRLHRETFYLAADFVDRYLSKASNLPKTKLQLIGITALFIAAKLEEIYPPKLAEFAYVTDGASSEQEILDQELVMLKVLKWDLSPVTVNTWLNIYLQLSRRSHTTRSNHNFLLPEYSGHQFVQVAQLLDLCILDLGCLQFDYSIVAASALYHMMSQELALEVTGLKWDDIAACVHWMSAFAITIREAGLVELKGFRNIYADEAHNIQTHANQLSSLDKALERLQEITRPIDSSPIHMAGVLTPPHSHHKGHAQSISL</sequence>
<feature type="domain" description="Cyclin C-terminal" evidence="11">
    <location>
        <begin position="254"/>
        <end position="380"/>
    </location>
</feature>
<dbReference type="SMART" id="SM01332">
    <property type="entry name" value="Cyclin_C"/>
    <property type="match status" value="1"/>
</dbReference>
<evidence type="ECO:0000313" key="12">
    <source>
        <dbReference type="EnsemblMetazoa" id="XP_038070026.1"/>
    </source>
</evidence>
<evidence type="ECO:0000256" key="1">
    <source>
        <dbReference type="ARBA" id="ARBA00004123"/>
    </source>
</evidence>
<dbReference type="EnsemblMetazoa" id="XM_038214098.1">
    <property type="protein sequence ID" value="XP_038070026.1"/>
    <property type="gene ID" value="LOC119739241"/>
</dbReference>
<dbReference type="Pfam" id="PF02984">
    <property type="entry name" value="Cyclin_C"/>
    <property type="match status" value="1"/>
</dbReference>
<evidence type="ECO:0000256" key="6">
    <source>
        <dbReference type="ARBA" id="ARBA00023242"/>
    </source>
</evidence>
<keyword evidence="3" id="KW-0597">Phosphoprotein</keyword>
<evidence type="ECO:0000313" key="13">
    <source>
        <dbReference type="Proteomes" id="UP000887568"/>
    </source>
</evidence>
<evidence type="ECO:0008006" key="14">
    <source>
        <dbReference type="Google" id="ProtNLM"/>
    </source>
</evidence>
<dbReference type="Pfam" id="PF00134">
    <property type="entry name" value="Cyclin_N"/>
    <property type="match status" value="1"/>
</dbReference>
<keyword evidence="13" id="KW-1185">Reference proteome</keyword>
<evidence type="ECO:0000256" key="9">
    <source>
        <dbReference type="SAM" id="MobiDB-lite"/>
    </source>
</evidence>
<dbReference type="InterPro" id="IPR006671">
    <property type="entry name" value="Cyclin_N"/>
</dbReference>
<reference evidence="12" key="1">
    <citation type="submission" date="2022-11" db="UniProtKB">
        <authorList>
            <consortium name="EnsemblMetazoa"/>
        </authorList>
    </citation>
    <scope>IDENTIFICATION</scope>
</reference>
<evidence type="ECO:0000256" key="2">
    <source>
        <dbReference type="ARBA" id="ARBA00007143"/>
    </source>
</evidence>
<evidence type="ECO:0000256" key="7">
    <source>
        <dbReference type="ARBA" id="ARBA00023306"/>
    </source>
</evidence>
<organism evidence="12 13">
    <name type="scientific">Patiria miniata</name>
    <name type="common">Bat star</name>
    <name type="synonym">Asterina miniata</name>
    <dbReference type="NCBI Taxonomy" id="46514"/>
    <lineage>
        <taxon>Eukaryota</taxon>
        <taxon>Metazoa</taxon>
        <taxon>Echinodermata</taxon>
        <taxon>Eleutherozoa</taxon>
        <taxon>Asterozoa</taxon>
        <taxon>Asteroidea</taxon>
        <taxon>Valvatacea</taxon>
        <taxon>Valvatida</taxon>
        <taxon>Asterinidae</taxon>
        <taxon>Patiria</taxon>
    </lineage>
</organism>
<dbReference type="OrthoDB" id="5590282at2759"/>